<evidence type="ECO:0000256" key="4">
    <source>
        <dbReference type="ARBA" id="ARBA00040795"/>
    </source>
</evidence>
<evidence type="ECO:0000256" key="1">
    <source>
        <dbReference type="ARBA" id="ARBA00013038"/>
    </source>
</evidence>
<accession>A0A6M2DXH7</accession>
<evidence type="ECO:0000256" key="2">
    <source>
        <dbReference type="ARBA" id="ARBA00036631"/>
    </source>
</evidence>
<evidence type="ECO:0000256" key="7">
    <source>
        <dbReference type="SAM" id="Phobius"/>
    </source>
</evidence>
<comment type="catalytic activity">
    <reaction evidence="3">
        <text>a 1,2-diacyl-sn-glycero-3-phospho-(1D-myo-inositol 4-phosphate) + H2O = a 1,2-diacyl-sn-glycero-3-phospho-(1D-myo-inositol) + phosphate</text>
        <dbReference type="Rhea" id="RHEA:55652"/>
        <dbReference type="ChEBI" id="CHEBI:15377"/>
        <dbReference type="ChEBI" id="CHEBI:43474"/>
        <dbReference type="ChEBI" id="CHEBI:57880"/>
        <dbReference type="ChEBI" id="CHEBI:58178"/>
    </reaction>
    <physiologicalReaction direction="left-to-right" evidence="3">
        <dbReference type="Rhea" id="RHEA:55653"/>
    </physiologicalReaction>
</comment>
<protein>
    <recommendedName>
        <fullName evidence="4">Phosphatidylinositol-3-phosphatase SAC1</fullName>
        <ecNumber evidence="1">3.1.3.64</ecNumber>
    </recommendedName>
    <alternativeName>
        <fullName evidence="6">Phosphatidylinositol-4-phosphate phosphatase</fullName>
    </alternativeName>
    <alternativeName>
        <fullName evidence="5">Suppressor of actin mutations 1-like protein</fullName>
    </alternativeName>
</protein>
<keyword evidence="7" id="KW-0812">Transmembrane</keyword>
<dbReference type="PANTHER" id="PTHR45662:SF2">
    <property type="entry name" value="PHOSPHATIDYLINOSITOL-3-PHOSPHATASE SAC1"/>
    <property type="match status" value="1"/>
</dbReference>
<dbReference type="EC" id="3.1.3.64" evidence="1"/>
<dbReference type="PROSITE" id="PS50275">
    <property type="entry name" value="SAC"/>
    <property type="match status" value="1"/>
</dbReference>
<evidence type="ECO:0000256" key="6">
    <source>
        <dbReference type="ARBA" id="ARBA00041911"/>
    </source>
</evidence>
<keyword evidence="7" id="KW-1133">Transmembrane helix</keyword>
<dbReference type="AlphaFoldDB" id="A0A6M2DXH7"/>
<dbReference type="PANTHER" id="PTHR45662">
    <property type="entry name" value="PHOSPHATIDYLINOSITIDE PHOSPHATASE SAC1"/>
    <property type="match status" value="1"/>
</dbReference>
<dbReference type="EMBL" id="GIIL01006042">
    <property type="protein sequence ID" value="NOV49768.1"/>
    <property type="molecule type" value="Transcribed_RNA"/>
</dbReference>
<dbReference type="GO" id="GO:0005783">
    <property type="term" value="C:endoplasmic reticulum"/>
    <property type="evidence" value="ECO:0007669"/>
    <property type="project" value="TreeGrafter"/>
</dbReference>
<dbReference type="GO" id="GO:0004438">
    <property type="term" value="F:phosphatidylinositol-3-phosphate phosphatase activity"/>
    <property type="evidence" value="ECO:0007669"/>
    <property type="project" value="UniProtKB-EC"/>
</dbReference>
<feature type="transmembrane region" description="Helical" evidence="7">
    <location>
        <begin position="524"/>
        <end position="543"/>
    </location>
</feature>
<sequence>MSEFINNSDIHDDMNFYISQEKFYIEPNGKSEVLIIDRVTFEVQLQSKTNQIPHNAPRRAVCGLLGVINLIAGPYLVVATHRLWVGRINGQDIWQLAGSDLIPYARSFNHLSLEQVHLNNIYENMIRYVLDTPRLYFSYTYDVTHTLQRLYNTPPTFLQSSLYERSESRFVWNGMLLKNLYRAEIKKYCLPIMLGFICINQVRVNGHSITWSLISRRCIYRAGTRLFCRGIDEQGAVANFVETEQIMEFAGDRSSFVQTRGSIPLFWNQYPNLKYKPSPDLQTGLDNVSAYTRHIENQIMLYGRQVLVNLIDHRGPEEALEKAYCSIVQNVGVDGVRYESFDFHAECRHMKWDRLNILIDRLAHEQDEFSVFLLRRDGTLISSQDGVFRTNCIDCLDRTNVVQSMLARRALTGVLRKLEVLQPNQSVQDILHFENLFKAVWADNADLVSIQYSGTGALKTDFTRTGKRTRVGLMKDGINSLTRYYMNNFSDGYRQDSIDLFLGNYQVNSEEGSLRRSPLQVTKGWKYVAAPSVLMVAISMFFASAIFPHEYSTEVLLYMLFWGAMIASTFSIIMHYGTEFVDFPKLREEFRSK</sequence>
<feature type="domain" description="SAC" evidence="8">
    <location>
        <begin position="126"/>
        <end position="454"/>
    </location>
</feature>
<dbReference type="InterPro" id="IPR002013">
    <property type="entry name" value="SAC_dom"/>
</dbReference>
<reference evidence="9" key="1">
    <citation type="submission" date="2020-03" db="EMBL/GenBank/DDBJ databases">
        <title>Transcriptomic Profiling of the Digestive Tract of the Rat Flea, Xenopsylla cheopis, Following Blood Feeding and Infection with Yersinia pestis.</title>
        <authorList>
            <person name="Bland D.M."/>
            <person name="Martens C.A."/>
            <person name="Virtaneva K."/>
            <person name="Kanakabandi K."/>
            <person name="Long D."/>
            <person name="Rosenke R."/>
            <person name="Saturday G.A."/>
            <person name="Hoyt F.H."/>
            <person name="Bruno D.P."/>
            <person name="Ribeiro J.M.C."/>
            <person name="Hinnebusch J."/>
        </authorList>
    </citation>
    <scope>NUCLEOTIDE SEQUENCE</scope>
</reference>
<proteinExistence type="predicted"/>
<feature type="transmembrane region" description="Helical" evidence="7">
    <location>
        <begin position="555"/>
        <end position="576"/>
    </location>
</feature>
<dbReference type="GO" id="GO:0046856">
    <property type="term" value="P:phosphatidylinositol dephosphorylation"/>
    <property type="evidence" value="ECO:0007669"/>
    <property type="project" value="TreeGrafter"/>
</dbReference>
<evidence type="ECO:0000259" key="8">
    <source>
        <dbReference type="PROSITE" id="PS50275"/>
    </source>
</evidence>
<keyword evidence="7" id="KW-0472">Membrane</keyword>
<evidence type="ECO:0000313" key="9">
    <source>
        <dbReference type="EMBL" id="NOV49768.1"/>
    </source>
</evidence>
<organism evidence="9">
    <name type="scientific">Xenopsylla cheopis</name>
    <name type="common">Oriental rat flea</name>
    <name type="synonym">Pulex cheopis</name>
    <dbReference type="NCBI Taxonomy" id="163159"/>
    <lineage>
        <taxon>Eukaryota</taxon>
        <taxon>Metazoa</taxon>
        <taxon>Ecdysozoa</taxon>
        <taxon>Arthropoda</taxon>
        <taxon>Hexapoda</taxon>
        <taxon>Insecta</taxon>
        <taxon>Pterygota</taxon>
        <taxon>Neoptera</taxon>
        <taxon>Endopterygota</taxon>
        <taxon>Siphonaptera</taxon>
        <taxon>Pulicidae</taxon>
        <taxon>Xenopsyllinae</taxon>
        <taxon>Xenopsylla</taxon>
    </lineage>
</organism>
<evidence type="ECO:0000256" key="3">
    <source>
        <dbReference type="ARBA" id="ARBA00036807"/>
    </source>
</evidence>
<dbReference type="Pfam" id="PF02383">
    <property type="entry name" value="Syja_N"/>
    <property type="match status" value="1"/>
</dbReference>
<comment type="catalytic activity">
    <reaction evidence="2">
        <text>a 1,2-diacyl-sn-glycero-3-phospho-(1D-myo-inositol-3-phosphate) + H2O = a 1,2-diacyl-sn-glycero-3-phospho-(1D-myo-inositol) + phosphate</text>
        <dbReference type="Rhea" id="RHEA:12316"/>
        <dbReference type="ChEBI" id="CHEBI:15377"/>
        <dbReference type="ChEBI" id="CHEBI:43474"/>
        <dbReference type="ChEBI" id="CHEBI:57880"/>
        <dbReference type="ChEBI" id="CHEBI:58088"/>
        <dbReference type="EC" id="3.1.3.64"/>
    </reaction>
    <physiologicalReaction direction="left-to-right" evidence="2">
        <dbReference type="Rhea" id="RHEA:12317"/>
    </physiologicalReaction>
</comment>
<dbReference type="GO" id="GO:0043812">
    <property type="term" value="F:phosphatidylinositol-4-phosphate phosphatase activity"/>
    <property type="evidence" value="ECO:0007669"/>
    <property type="project" value="TreeGrafter"/>
</dbReference>
<evidence type="ECO:0000256" key="5">
    <source>
        <dbReference type="ARBA" id="ARBA00041396"/>
    </source>
</evidence>
<name>A0A6M2DXH7_XENCH</name>